<evidence type="ECO:0008006" key="4">
    <source>
        <dbReference type="Google" id="ProtNLM"/>
    </source>
</evidence>
<sequence length="167" mass="19233">MCFRIRSVFAWLFPLLCLGSINTVATATDTVEPVTQETVEQVNTFLQRFIDPAKTPTEQAEFFAPGVDYYDHGIVDKAHIVKDVERYVRRWPTRTYRLAIVEYINPDPQSNRVFVSYVIDYEVANDSNAVHGQANYGAVIADIATSPKIEWIRERVTQRRSPFKDQE</sequence>
<comment type="caution">
    <text evidence="2">The sequence shown here is derived from an EMBL/GenBank/DDBJ whole genome shotgun (WGS) entry which is preliminary data.</text>
</comment>
<proteinExistence type="predicted"/>
<protein>
    <recommendedName>
        <fullName evidence="4">SnoaL-like domain-containing protein</fullName>
    </recommendedName>
</protein>
<dbReference type="AlphaFoldDB" id="A0A3A3FKW5"/>
<name>A0A3A3FKW5_9BURK</name>
<gene>
    <name evidence="2" type="ORF">D3871_22855</name>
</gene>
<keyword evidence="1" id="KW-0732">Signal</keyword>
<evidence type="ECO:0000313" key="3">
    <source>
        <dbReference type="Proteomes" id="UP000265955"/>
    </source>
</evidence>
<dbReference type="Proteomes" id="UP000265955">
    <property type="component" value="Unassembled WGS sequence"/>
</dbReference>
<evidence type="ECO:0000256" key="1">
    <source>
        <dbReference type="SAM" id="SignalP"/>
    </source>
</evidence>
<dbReference type="EMBL" id="QYUO01000002">
    <property type="protein sequence ID" value="RJF96168.1"/>
    <property type="molecule type" value="Genomic_DNA"/>
</dbReference>
<accession>A0A3A3FKW5</accession>
<feature type="chain" id="PRO_5017438770" description="SnoaL-like domain-containing protein" evidence="1">
    <location>
        <begin position="28"/>
        <end position="167"/>
    </location>
</feature>
<feature type="signal peptide" evidence="1">
    <location>
        <begin position="1"/>
        <end position="27"/>
    </location>
</feature>
<evidence type="ECO:0000313" key="2">
    <source>
        <dbReference type="EMBL" id="RJF96168.1"/>
    </source>
</evidence>
<organism evidence="2 3">
    <name type="scientific">Noviherbaspirillum saxi</name>
    <dbReference type="NCBI Taxonomy" id="2320863"/>
    <lineage>
        <taxon>Bacteria</taxon>
        <taxon>Pseudomonadati</taxon>
        <taxon>Pseudomonadota</taxon>
        <taxon>Betaproteobacteria</taxon>
        <taxon>Burkholderiales</taxon>
        <taxon>Oxalobacteraceae</taxon>
        <taxon>Noviherbaspirillum</taxon>
    </lineage>
</organism>
<keyword evidence="3" id="KW-1185">Reference proteome</keyword>
<reference evidence="3" key="1">
    <citation type="submission" date="2018-09" db="EMBL/GenBank/DDBJ databases">
        <authorList>
            <person name="Zhu H."/>
        </authorList>
    </citation>
    <scope>NUCLEOTIDE SEQUENCE [LARGE SCALE GENOMIC DNA]</scope>
    <source>
        <strain evidence="3">K1R23-30</strain>
    </source>
</reference>